<dbReference type="Proteomes" id="UP000196560">
    <property type="component" value="Unassembled WGS sequence"/>
</dbReference>
<dbReference type="EMBL" id="NFHO01000003">
    <property type="protein sequence ID" value="OUN43643.1"/>
    <property type="molecule type" value="Genomic_DNA"/>
</dbReference>
<keyword evidence="2" id="KW-0812">Transmembrane</keyword>
<reference evidence="4" key="1">
    <citation type="submission" date="2017-04" db="EMBL/GenBank/DDBJ databases">
        <title>Function of individual gut microbiota members based on whole genome sequencing of pure cultures obtained from chicken caecum.</title>
        <authorList>
            <person name="Medvecky M."/>
            <person name="Cejkova D."/>
            <person name="Polansky O."/>
            <person name="Karasova D."/>
            <person name="Kubasova T."/>
            <person name="Cizek A."/>
            <person name="Rychlik I."/>
        </authorList>
    </citation>
    <scope>NUCLEOTIDE SEQUENCE [LARGE SCALE GENOMIC DNA]</scope>
    <source>
        <strain evidence="4">An70</strain>
    </source>
</reference>
<evidence type="ECO:0000256" key="2">
    <source>
        <dbReference type="SAM" id="Phobius"/>
    </source>
</evidence>
<comment type="caution">
    <text evidence="3">The sequence shown here is derived from an EMBL/GenBank/DDBJ whole genome shotgun (WGS) entry which is preliminary data.</text>
</comment>
<organism evidence="3 4">
    <name type="scientific">Enorma massiliensis</name>
    <dbReference type="NCBI Taxonomy" id="1472761"/>
    <lineage>
        <taxon>Bacteria</taxon>
        <taxon>Bacillati</taxon>
        <taxon>Actinomycetota</taxon>
        <taxon>Coriobacteriia</taxon>
        <taxon>Coriobacteriales</taxon>
        <taxon>Coriobacteriaceae</taxon>
        <taxon>Enorma</taxon>
    </lineage>
</organism>
<feature type="transmembrane region" description="Helical" evidence="2">
    <location>
        <begin position="36"/>
        <end position="58"/>
    </location>
</feature>
<keyword evidence="2" id="KW-1133">Transmembrane helix</keyword>
<feature type="transmembrane region" description="Helical" evidence="2">
    <location>
        <begin position="64"/>
        <end position="89"/>
    </location>
</feature>
<keyword evidence="2" id="KW-0472">Membrane</keyword>
<evidence type="ECO:0000256" key="1">
    <source>
        <dbReference type="SAM" id="MobiDB-lite"/>
    </source>
</evidence>
<evidence type="ECO:0000313" key="3">
    <source>
        <dbReference type="EMBL" id="OUN43643.1"/>
    </source>
</evidence>
<accession>A0A1Y3U4C4</accession>
<proteinExistence type="predicted"/>
<feature type="compositionally biased region" description="Basic and acidic residues" evidence="1">
    <location>
        <begin position="1"/>
        <end position="17"/>
    </location>
</feature>
<dbReference type="RefSeq" id="WP_087185954.1">
    <property type="nucleotide sequence ID" value="NZ_NFHO01000003.1"/>
</dbReference>
<evidence type="ECO:0000313" key="4">
    <source>
        <dbReference type="Proteomes" id="UP000196560"/>
    </source>
</evidence>
<name>A0A1Y3U4C4_9ACTN</name>
<protein>
    <submittedName>
        <fullName evidence="3">Uncharacterized protein</fullName>
    </submittedName>
</protein>
<dbReference type="AlphaFoldDB" id="A0A1Y3U4C4"/>
<feature type="region of interest" description="Disordered" evidence="1">
    <location>
        <begin position="1"/>
        <end position="22"/>
    </location>
</feature>
<gene>
    <name evidence="3" type="ORF">B5G21_02825</name>
</gene>
<sequence length="111" mass="12508">MAKKGTQLEENRSDSKDNIGLPDEATRISWGLAASIVLFAIVACALICFGALPIYGMLATEMTVWKLILCLSLIVLGGLLLYTILFNLFRIIGRNQRHQYDWFIDKKDRDS</sequence>
<keyword evidence="4" id="KW-1185">Reference proteome</keyword>